<dbReference type="GO" id="GO:0016874">
    <property type="term" value="F:ligase activity"/>
    <property type="evidence" value="ECO:0007669"/>
    <property type="project" value="UniProtKB-KW"/>
</dbReference>
<keyword evidence="2 7" id="KW-0436">Ligase</keyword>
<comment type="similarity">
    <text evidence="1">Belongs to the ATP-dependent AMP-binding enzyme family.</text>
</comment>
<evidence type="ECO:0000313" key="7">
    <source>
        <dbReference type="EMBL" id="NBC35876.1"/>
    </source>
</evidence>
<dbReference type="Proteomes" id="UP000753724">
    <property type="component" value="Unassembled WGS sequence"/>
</dbReference>
<accession>A0ABW9XBH3</accession>
<dbReference type="NCBIfam" id="NF004674">
    <property type="entry name" value="PRK06018.1"/>
    <property type="match status" value="1"/>
</dbReference>
<organism evidence="7 8">
    <name type="scientific">Novosphingobium ovatum</name>
    <dbReference type="NCBI Taxonomy" id="1908523"/>
    <lineage>
        <taxon>Bacteria</taxon>
        <taxon>Pseudomonadati</taxon>
        <taxon>Pseudomonadota</taxon>
        <taxon>Alphaproteobacteria</taxon>
        <taxon>Sphingomonadales</taxon>
        <taxon>Sphingomonadaceae</taxon>
        <taxon>Novosphingobium</taxon>
    </lineage>
</organism>
<sequence length="537" mass="58452">MGTGMQDWPLRIGTIIDHAERQHATREIVSRSCEGPITRTTYAQVAQRSRRLAGALIAMGIQPGDRVATLAWNNARHLECWYGISGAGAVCHTVNPRLYEEQIAFIINDADDQVIFADLTFVALLEKVADRCLAGRKLVLLTDRAHMPTDTTLDLICYEELLESGDPATSWVEVDENAPAGLCYTSGTTGAPKGVVYTHRSNILHALMMHGGNALALTERSVVMPVVPMCHANAWTLAFSAPMTGAKLVLPGPKMDGGSLVELIHGEGVTMSAGVPTVWIDVAARLKESGRGTLRRVITAGSACPRWMMGAFDDLGVELVHAWGMTELSPLGSFAPLRAEMDDWDDEAKLNQRLKQGAAPYGVDLRLVDDAGTELPRDGVTGGRLQARGPAVVSEYFKGAGGKVLDDEGWFNTGDIATIDAHGFVQITDRTKDVIKSGGEWISSIELENEASSHPAIREAAAIGLPHDRWGERPMLVCVRREGAHVEAHEVLEWLRDKVAKWWLPDAIVFADDLPHTATGKLDKVTLRKRYEGFTLS</sequence>
<feature type="domain" description="AMP-binding enzyme C-terminal" evidence="6">
    <location>
        <begin position="446"/>
        <end position="521"/>
    </location>
</feature>
<comment type="caution">
    <text evidence="7">The sequence shown here is derived from an EMBL/GenBank/DDBJ whole genome shotgun (WGS) entry which is preliminary data.</text>
</comment>
<dbReference type="InterPro" id="IPR000873">
    <property type="entry name" value="AMP-dep_synth/lig_dom"/>
</dbReference>
<keyword evidence="3" id="KW-0276">Fatty acid metabolism</keyword>
<dbReference type="Pfam" id="PF13193">
    <property type="entry name" value="AMP-binding_C"/>
    <property type="match status" value="1"/>
</dbReference>
<proteinExistence type="inferred from homology"/>
<keyword evidence="8" id="KW-1185">Reference proteome</keyword>
<dbReference type="SUPFAM" id="SSF56801">
    <property type="entry name" value="Acetyl-CoA synthetase-like"/>
    <property type="match status" value="1"/>
</dbReference>
<dbReference type="Pfam" id="PF00501">
    <property type="entry name" value="AMP-binding"/>
    <property type="match status" value="1"/>
</dbReference>
<protein>
    <submittedName>
        <fullName evidence="7">Long-chain-fatty-acid--CoA ligase</fullName>
    </submittedName>
</protein>
<dbReference type="RefSeq" id="WP_161717170.1">
    <property type="nucleotide sequence ID" value="NZ_JAAAPO010000002.1"/>
</dbReference>
<dbReference type="InterPro" id="IPR042099">
    <property type="entry name" value="ANL_N_sf"/>
</dbReference>
<dbReference type="PANTHER" id="PTHR43859">
    <property type="entry name" value="ACYL-ACTIVATING ENZYME"/>
    <property type="match status" value="1"/>
</dbReference>
<evidence type="ECO:0000256" key="3">
    <source>
        <dbReference type="ARBA" id="ARBA00022832"/>
    </source>
</evidence>
<dbReference type="InterPro" id="IPR025110">
    <property type="entry name" value="AMP-bd_C"/>
</dbReference>
<dbReference type="PANTHER" id="PTHR43859:SF4">
    <property type="entry name" value="BUTANOATE--COA LIGASE AAE1-RELATED"/>
    <property type="match status" value="1"/>
</dbReference>
<gene>
    <name evidence="7" type="ORF">GTZ99_04820</name>
</gene>
<evidence type="ECO:0000313" key="8">
    <source>
        <dbReference type="Proteomes" id="UP000753724"/>
    </source>
</evidence>
<evidence type="ECO:0000256" key="2">
    <source>
        <dbReference type="ARBA" id="ARBA00022598"/>
    </source>
</evidence>
<evidence type="ECO:0000259" key="5">
    <source>
        <dbReference type="Pfam" id="PF00501"/>
    </source>
</evidence>
<dbReference type="NCBIfam" id="NF004837">
    <property type="entry name" value="PRK06187.1"/>
    <property type="match status" value="1"/>
</dbReference>
<dbReference type="InterPro" id="IPR020845">
    <property type="entry name" value="AMP-binding_CS"/>
</dbReference>
<keyword evidence="4" id="KW-0443">Lipid metabolism</keyword>
<dbReference type="Gene3D" id="3.40.50.12780">
    <property type="entry name" value="N-terminal domain of ligase-like"/>
    <property type="match status" value="1"/>
</dbReference>
<evidence type="ECO:0000259" key="6">
    <source>
        <dbReference type="Pfam" id="PF13193"/>
    </source>
</evidence>
<name>A0ABW9XBH3_9SPHN</name>
<reference evidence="8" key="1">
    <citation type="submission" date="2020-01" db="EMBL/GenBank/DDBJ databases">
        <title>Sphingomonas sp. strain CSW-10.</title>
        <authorList>
            <person name="Chen W.-M."/>
        </authorList>
    </citation>
    <scope>NUCLEOTIDE SEQUENCE [LARGE SCALE GENOMIC DNA]</scope>
    <source>
        <strain evidence="8">FSY-8</strain>
    </source>
</reference>
<dbReference type="PROSITE" id="PS00455">
    <property type="entry name" value="AMP_BINDING"/>
    <property type="match status" value="1"/>
</dbReference>
<evidence type="ECO:0000256" key="1">
    <source>
        <dbReference type="ARBA" id="ARBA00006432"/>
    </source>
</evidence>
<dbReference type="EMBL" id="JAAAPO010000002">
    <property type="protein sequence ID" value="NBC35876.1"/>
    <property type="molecule type" value="Genomic_DNA"/>
</dbReference>
<dbReference type="InterPro" id="IPR045851">
    <property type="entry name" value="AMP-bd_C_sf"/>
</dbReference>
<dbReference type="CDD" id="cd12119">
    <property type="entry name" value="ttLC_FACS_AlkK_like"/>
    <property type="match status" value="1"/>
</dbReference>
<dbReference type="Gene3D" id="3.30.300.30">
    <property type="match status" value="1"/>
</dbReference>
<evidence type="ECO:0000256" key="4">
    <source>
        <dbReference type="ARBA" id="ARBA00023098"/>
    </source>
</evidence>
<feature type="domain" description="AMP-dependent synthetase/ligase" evidence="5">
    <location>
        <begin position="19"/>
        <end position="397"/>
    </location>
</feature>